<evidence type="ECO:0000313" key="3">
    <source>
        <dbReference type="EMBL" id="KAK3324973.1"/>
    </source>
</evidence>
<organism evidence="3 4">
    <name type="scientific">Apodospora peruviana</name>
    <dbReference type="NCBI Taxonomy" id="516989"/>
    <lineage>
        <taxon>Eukaryota</taxon>
        <taxon>Fungi</taxon>
        <taxon>Dikarya</taxon>
        <taxon>Ascomycota</taxon>
        <taxon>Pezizomycotina</taxon>
        <taxon>Sordariomycetes</taxon>
        <taxon>Sordariomycetidae</taxon>
        <taxon>Sordariales</taxon>
        <taxon>Lasiosphaeriaceae</taxon>
        <taxon>Apodospora</taxon>
    </lineage>
</organism>
<comment type="caution">
    <text evidence="3">The sequence shown here is derived from an EMBL/GenBank/DDBJ whole genome shotgun (WGS) entry which is preliminary data.</text>
</comment>
<feature type="region of interest" description="Disordered" evidence="2">
    <location>
        <begin position="323"/>
        <end position="350"/>
    </location>
</feature>
<accession>A0AAE0IGZ3</accession>
<dbReference type="Proteomes" id="UP001283341">
    <property type="component" value="Unassembled WGS sequence"/>
</dbReference>
<dbReference type="EMBL" id="JAUEDM010000002">
    <property type="protein sequence ID" value="KAK3324973.1"/>
    <property type="molecule type" value="Genomic_DNA"/>
</dbReference>
<feature type="coiled-coil region" evidence="1">
    <location>
        <begin position="20"/>
        <end position="54"/>
    </location>
</feature>
<keyword evidence="4" id="KW-1185">Reference proteome</keyword>
<name>A0AAE0IGZ3_9PEZI</name>
<keyword evidence="1" id="KW-0175">Coiled coil</keyword>
<evidence type="ECO:0000256" key="1">
    <source>
        <dbReference type="SAM" id="Coils"/>
    </source>
</evidence>
<feature type="compositionally biased region" description="Acidic residues" evidence="2">
    <location>
        <begin position="328"/>
        <end position="343"/>
    </location>
</feature>
<reference evidence="3" key="2">
    <citation type="submission" date="2023-06" db="EMBL/GenBank/DDBJ databases">
        <authorList>
            <consortium name="Lawrence Berkeley National Laboratory"/>
            <person name="Haridas S."/>
            <person name="Hensen N."/>
            <person name="Bonometti L."/>
            <person name="Westerberg I."/>
            <person name="Brannstrom I.O."/>
            <person name="Guillou S."/>
            <person name="Cros-Aarteil S."/>
            <person name="Calhoun S."/>
            <person name="Kuo A."/>
            <person name="Mondo S."/>
            <person name="Pangilinan J."/>
            <person name="Riley R."/>
            <person name="Labutti K."/>
            <person name="Andreopoulos B."/>
            <person name="Lipzen A."/>
            <person name="Chen C."/>
            <person name="Yanf M."/>
            <person name="Daum C."/>
            <person name="Ng V."/>
            <person name="Clum A."/>
            <person name="Steindorff A."/>
            <person name="Ohm R."/>
            <person name="Martin F."/>
            <person name="Silar P."/>
            <person name="Natvig D."/>
            <person name="Lalanne C."/>
            <person name="Gautier V."/>
            <person name="Ament-Velasquez S.L."/>
            <person name="Kruys A."/>
            <person name="Hutchinson M.I."/>
            <person name="Powell A.J."/>
            <person name="Barry K."/>
            <person name="Miller A.N."/>
            <person name="Grigoriev I.V."/>
            <person name="Debuchy R."/>
            <person name="Gladieux P."/>
            <person name="Thoren M.H."/>
            <person name="Johannesson H."/>
        </authorList>
    </citation>
    <scope>NUCLEOTIDE SEQUENCE</scope>
    <source>
        <strain evidence="3">CBS 118394</strain>
    </source>
</reference>
<protein>
    <submittedName>
        <fullName evidence="3">Uncharacterized protein</fullName>
    </submittedName>
</protein>
<dbReference type="AlphaFoldDB" id="A0AAE0IGZ3"/>
<proteinExistence type="predicted"/>
<evidence type="ECO:0000313" key="4">
    <source>
        <dbReference type="Proteomes" id="UP001283341"/>
    </source>
</evidence>
<sequence length="350" mass="38804">MDNEPDKDSDQLINEFFSNNDALNDTSKDVRDALEELERLMNEHEDRKAAEKGILLRFFRILHPTWKSQLKTQLNWIEAGPNPLSSGCRRAFPRSPANKKGPGNWIFCEPEGPSADGGAEVRAAPLVVAFFSAPEAGSWCLAPQILIINTEISVEPLIRLRRTSLCCQPRAEEALASAPEGVGVLRLPSLLLSGSPSSRPWKQRCNPKYVPDLHMLKDTRVQAIKAKRSGAGEPRESKVSTNGPVTQINVTAISGGSMFEYINGSSREEIERPMRCNTKRITYAPRLNVPLRDLHEPHPMPRPVRGVSAVSATPLSDGFYRTAAEDYLSSDDDSDSDQDDESVYDQHAAR</sequence>
<gene>
    <name evidence="3" type="ORF">B0H66DRAFT_529026</name>
</gene>
<evidence type="ECO:0000256" key="2">
    <source>
        <dbReference type="SAM" id="MobiDB-lite"/>
    </source>
</evidence>
<reference evidence="3" key="1">
    <citation type="journal article" date="2023" name="Mol. Phylogenet. Evol.">
        <title>Genome-scale phylogeny and comparative genomics of the fungal order Sordariales.</title>
        <authorList>
            <person name="Hensen N."/>
            <person name="Bonometti L."/>
            <person name="Westerberg I."/>
            <person name="Brannstrom I.O."/>
            <person name="Guillou S."/>
            <person name="Cros-Aarteil S."/>
            <person name="Calhoun S."/>
            <person name="Haridas S."/>
            <person name="Kuo A."/>
            <person name="Mondo S."/>
            <person name="Pangilinan J."/>
            <person name="Riley R."/>
            <person name="LaButti K."/>
            <person name="Andreopoulos B."/>
            <person name="Lipzen A."/>
            <person name="Chen C."/>
            <person name="Yan M."/>
            <person name="Daum C."/>
            <person name="Ng V."/>
            <person name="Clum A."/>
            <person name="Steindorff A."/>
            <person name="Ohm R.A."/>
            <person name="Martin F."/>
            <person name="Silar P."/>
            <person name="Natvig D.O."/>
            <person name="Lalanne C."/>
            <person name="Gautier V."/>
            <person name="Ament-Velasquez S.L."/>
            <person name="Kruys A."/>
            <person name="Hutchinson M.I."/>
            <person name="Powell A.J."/>
            <person name="Barry K."/>
            <person name="Miller A.N."/>
            <person name="Grigoriev I.V."/>
            <person name="Debuchy R."/>
            <person name="Gladieux P."/>
            <person name="Hiltunen Thoren M."/>
            <person name="Johannesson H."/>
        </authorList>
    </citation>
    <scope>NUCLEOTIDE SEQUENCE</scope>
    <source>
        <strain evidence="3">CBS 118394</strain>
    </source>
</reference>